<reference evidence="1 2" key="1">
    <citation type="submission" date="2016-11" db="EMBL/GenBank/DDBJ databases">
        <title>Whole Genome Sequencing of Mucilaginibacter polytrichastri RG4-7(T) isolated from the moss sample.</title>
        <authorList>
            <person name="Li Y."/>
        </authorList>
    </citation>
    <scope>NUCLEOTIDE SEQUENCE [LARGE SCALE GENOMIC DNA]</scope>
    <source>
        <strain evidence="1 2">RG4-7</strain>
    </source>
</reference>
<gene>
    <name evidence="1" type="ORF">RG47T_4200</name>
</gene>
<keyword evidence="2" id="KW-1185">Reference proteome</keyword>
<accession>A0A1Q6A3Z3</accession>
<evidence type="ECO:0008006" key="3">
    <source>
        <dbReference type="Google" id="ProtNLM"/>
    </source>
</evidence>
<evidence type="ECO:0000313" key="1">
    <source>
        <dbReference type="EMBL" id="OKS88722.1"/>
    </source>
</evidence>
<organism evidence="1 2">
    <name type="scientific">Mucilaginibacter polytrichastri</name>
    <dbReference type="NCBI Taxonomy" id="1302689"/>
    <lineage>
        <taxon>Bacteria</taxon>
        <taxon>Pseudomonadati</taxon>
        <taxon>Bacteroidota</taxon>
        <taxon>Sphingobacteriia</taxon>
        <taxon>Sphingobacteriales</taxon>
        <taxon>Sphingobacteriaceae</taxon>
        <taxon>Mucilaginibacter</taxon>
    </lineage>
</organism>
<dbReference type="AlphaFoldDB" id="A0A1Q6A3Z3"/>
<dbReference type="EMBL" id="MPPL01000001">
    <property type="protein sequence ID" value="OKS88722.1"/>
    <property type="molecule type" value="Genomic_DNA"/>
</dbReference>
<sequence length="135" mass="15543">MCQFNQHLITLNMTRSNIHIKLTNGKVLDCVADSSSAPEQGWIVENLLLPLLSLNDAEKELAMLTAYCAMNEKRANATYRYIISLTSKTVHFFEETYDYKKDKFRLGDDLTDRYQTYIESHQALGELLNEINTSK</sequence>
<dbReference type="STRING" id="1302689.RG47T_4200"/>
<comment type="caution">
    <text evidence="1">The sequence shown here is derived from an EMBL/GenBank/DDBJ whole genome shotgun (WGS) entry which is preliminary data.</text>
</comment>
<protein>
    <recommendedName>
        <fullName evidence="3">Penicillin-binding protein</fullName>
    </recommendedName>
</protein>
<evidence type="ECO:0000313" key="2">
    <source>
        <dbReference type="Proteomes" id="UP000186720"/>
    </source>
</evidence>
<name>A0A1Q6A3Z3_9SPHI</name>
<dbReference type="Proteomes" id="UP000186720">
    <property type="component" value="Unassembled WGS sequence"/>
</dbReference>
<proteinExistence type="predicted"/>